<evidence type="ECO:0000313" key="3">
    <source>
        <dbReference type="Proteomes" id="UP001208853"/>
    </source>
</evidence>
<keyword evidence="1" id="KW-1133">Transmembrane helix</keyword>
<dbReference type="Proteomes" id="UP001208853">
    <property type="component" value="Unassembled WGS sequence"/>
</dbReference>
<feature type="transmembrane region" description="Helical" evidence="1">
    <location>
        <begin position="85"/>
        <end position="105"/>
    </location>
</feature>
<evidence type="ECO:0000313" key="2">
    <source>
        <dbReference type="EMBL" id="MCW1071750.1"/>
    </source>
</evidence>
<dbReference type="AlphaFoldDB" id="A0AAW5TFS0"/>
<protein>
    <submittedName>
        <fullName evidence="2">Uncharacterized protein</fullName>
    </submittedName>
</protein>
<sequence length="108" mass="12394">MKDNIDREIIVIEPGYSKEQIKRIIGHYNKKQKEQIKITTFESPKVPESELFKNALLKGVAYGVFMLFFGIPFLLWGVLSNYSTNAANVYGILAFIFTLFVIISLEDK</sequence>
<organism evidence="2 3">
    <name type="scientific">Streptococcus anginosus</name>
    <dbReference type="NCBI Taxonomy" id="1328"/>
    <lineage>
        <taxon>Bacteria</taxon>
        <taxon>Bacillati</taxon>
        <taxon>Bacillota</taxon>
        <taxon>Bacilli</taxon>
        <taxon>Lactobacillales</taxon>
        <taxon>Streptococcaceae</taxon>
        <taxon>Streptococcus</taxon>
        <taxon>Streptococcus anginosus group</taxon>
    </lineage>
</organism>
<comment type="caution">
    <text evidence="2">The sequence shown here is derived from an EMBL/GenBank/DDBJ whole genome shotgun (WGS) entry which is preliminary data.</text>
</comment>
<evidence type="ECO:0000256" key="1">
    <source>
        <dbReference type="SAM" id="Phobius"/>
    </source>
</evidence>
<dbReference type="EMBL" id="JAPAIK010000005">
    <property type="protein sequence ID" value="MCW1071750.1"/>
    <property type="molecule type" value="Genomic_DNA"/>
</dbReference>
<gene>
    <name evidence="2" type="ORF">OJ930_01490</name>
</gene>
<name>A0AAW5TFS0_STRAP</name>
<proteinExistence type="predicted"/>
<keyword evidence="1" id="KW-0812">Transmembrane</keyword>
<reference evidence="2" key="1">
    <citation type="submission" date="2022-10" db="EMBL/GenBank/DDBJ databases">
        <title>Comparative genomic study of S. anginosus.</title>
        <authorList>
            <person name="Prasad A."/>
            <person name="Ene A."/>
            <person name="Jablonska S."/>
            <person name="Du J."/>
            <person name="Wolfe A.J."/>
            <person name="Putonti C."/>
        </authorList>
    </citation>
    <scope>NUCLEOTIDE SEQUENCE</scope>
    <source>
        <strain evidence="2">UMB6888</strain>
    </source>
</reference>
<keyword evidence="1" id="KW-0472">Membrane</keyword>
<dbReference type="RefSeq" id="WP_070812404.1">
    <property type="nucleotide sequence ID" value="NZ_CP126961.1"/>
</dbReference>
<accession>A0AAW5TFS0</accession>
<feature type="transmembrane region" description="Helical" evidence="1">
    <location>
        <begin position="59"/>
        <end position="79"/>
    </location>
</feature>